<dbReference type="RefSeq" id="YP_010806148.1">
    <property type="nucleotide sequence ID" value="NC_077214.1"/>
</dbReference>
<keyword evidence="3" id="KW-1185">Reference proteome</keyword>
<feature type="compositionally biased region" description="Basic and acidic residues" evidence="1">
    <location>
        <begin position="22"/>
        <end position="41"/>
    </location>
</feature>
<evidence type="ECO:0000313" key="3">
    <source>
        <dbReference type="Proteomes" id="UP001157002"/>
    </source>
</evidence>
<dbReference type="EMBL" id="ON649702">
    <property type="protein sequence ID" value="UVF62557.1"/>
    <property type="molecule type" value="Genomic_DNA"/>
</dbReference>
<organism evidence="2 3">
    <name type="scientific">Poseidoniales virus YSH_150918</name>
    <dbReference type="NCBI Taxonomy" id="3071324"/>
    <lineage>
        <taxon>Viruses</taxon>
        <taxon>Duplodnaviria</taxon>
        <taxon>Heunggongvirae</taxon>
        <taxon>Uroviricota</taxon>
        <taxon>Caudoviricetes</taxon>
        <taxon>Magrovirales</taxon>
        <taxon>Aoguangviridae</taxon>
        <taxon>Aobingvirus</taxon>
        <taxon>Aobingvirus yangshanense</taxon>
    </lineage>
</organism>
<proteinExistence type="predicted"/>
<evidence type="ECO:0000256" key="1">
    <source>
        <dbReference type="SAM" id="MobiDB-lite"/>
    </source>
</evidence>
<evidence type="ECO:0000313" key="2">
    <source>
        <dbReference type="EMBL" id="UVF62557.1"/>
    </source>
</evidence>
<sequence length="41" mass="4572">MVSKAEKGRIAAERLKKTKAQQKADEKKKDKGATKETPKSE</sequence>
<reference evidence="2 3" key="1">
    <citation type="submission" date="2022-05" db="EMBL/GenBank/DDBJ databases">
        <title>Diverse viruses of marine archaea discovered using metagenomics.</title>
        <authorList>
            <person name="Zhou Y."/>
        </authorList>
    </citation>
    <scope>NUCLEOTIDE SEQUENCE [LARGE SCALE GENOMIC DNA]</scope>
    <source>
        <strain evidence="2">YSH_150918</strain>
    </source>
</reference>
<feature type="compositionally biased region" description="Basic and acidic residues" evidence="1">
    <location>
        <begin position="1"/>
        <end position="15"/>
    </location>
</feature>
<accession>A0A976UBJ5</accession>
<protein>
    <submittedName>
        <fullName evidence="2">Uncharacterized protein</fullName>
    </submittedName>
</protein>
<feature type="region of interest" description="Disordered" evidence="1">
    <location>
        <begin position="1"/>
        <end position="41"/>
    </location>
</feature>
<dbReference type="GeneID" id="80545109"/>
<dbReference type="KEGG" id="vg:80545109"/>
<dbReference type="Proteomes" id="UP001157002">
    <property type="component" value="Segment"/>
</dbReference>
<name>A0A976UBJ5_9CAUD</name>